<dbReference type="GO" id="GO:0000050">
    <property type="term" value="P:urea cycle"/>
    <property type="evidence" value="ECO:0007669"/>
    <property type="project" value="TreeGrafter"/>
</dbReference>
<evidence type="ECO:0000259" key="8">
    <source>
        <dbReference type="Pfam" id="PF00764"/>
    </source>
</evidence>
<proteinExistence type="predicted"/>
<dbReference type="PROSITE" id="PS00565">
    <property type="entry name" value="ARGININOSUCCIN_SYN_2"/>
    <property type="match status" value="1"/>
</dbReference>
<dbReference type="GO" id="GO:0005524">
    <property type="term" value="F:ATP binding"/>
    <property type="evidence" value="ECO:0007669"/>
    <property type="project" value="UniProtKB-KW"/>
</dbReference>
<keyword evidence="11" id="KW-1185">Reference proteome</keyword>
<name>A0A8J5XGM4_DIALT</name>
<comment type="caution">
    <text evidence="10">The sequence shown here is derived from an EMBL/GenBank/DDBJ whole genome shotgun (WGS) entry which is preliminary data.</text>
</comment>
<dbReference type="Pfam" id="PF00764">
    <property type="entry name" value="Arginosuc_synth"/>
    <property type="match status" value="1"/>
</dbReference>
<dbReference type="UniPathway" id="UPA00068">
    <property type="reaction ID" value="UER00113"/>
</dbReference>
<dbReference type="EC" id="6.3.4.5" evidence="2"/>
<dbReference type="PANTHER" id="PTHR11587">
    <property type="entry name" value="ARGININOSUCCINATE SYNTHASE"/>
    <property type="match status" value="1"/>
</dbReference>
<evidence type="ECO:0000256" key="6">
    <source>
        <dbReference type="ARBA" id="ARBA00022741"/>
    </source>
</evidence>
<dbReference type="OrthoDB" id="1688907at2759"/>
<dbReference type="GO" id="GO:0004055">
    <property type="term" value="F:argininosuccinate synthase activity"/>
    <property type="evidence" value="ECO:0007669"/>
    <property type="project" value="UniProtKB-EC"/>
</dbReference>
<evidence type="ECO:0000313" key="10">
    <source>
        <dbReference type="EMBL" id="KAG8463753.1"/>
    </source>
</evidence>
<accession>A0A8J5XGM4</accession>
<keyword evidence="3" id="KW-0055">Arginine biosynthesis</keyword>
<dbReference type="InterPro" id="IPR001518">
    <property type="entry name" value="Arginosuc_synth"/>
</dbReference>
<dbReference type="Gene3D" id="3.40.50.620">
    <property type="entry name" value="HUPs"/>
    <property type="match status" value="1"/>
</dbReference>
<keyword evidence="5" id="KW-0028">Amino-acid biosynthesis</keyword>
<dbReference type="InterPro" id="IPR024074">
    <property type="entry name" value="AS_cat/multimer_dom_body"/>
</dbReference>
<dbReference type="SUPFAM" id="SSF52402">
    <property type="entry name" value="Adenine nucleotide alpha hydrolases-like"/>
    <property type="match status" value="1"/>
</dbReference>
<dbReference type="InterPro" id="IPR048267">
    <property type="entry name" value="Arginosuc_syn_N"/>
</dbReference>
<dbReference type="AlphaFoldDB" id="A0A8J5XGM4"/>
<feature type="domain" description="Arginosuccinate synthase C-terminal" evidence="9">
    <location>
        <begin position="186"/>
        <end position="403"/>
    </location>
</feature>
<dbReference type="InterPro" id="IPR018223">
    <property type="entry name" value="Arginosuc_synth_CS"/>
</dbReference>
<organism evidence="10 11">
    <name type="scientific">Diacronema lutheri</name>
    <name type="common">Unicellular marine alga</name>
    <name type="synonym">Monochrysis lutheri</name>
    <dbReference type="NCBI Taxonomy" id="2081491"/>
    <lineage>
        <taxon>Eukaryota</taxon>
        <taxon>Haptista</taxon>
        <taxon>Haptophyta</taxon>
        <taxon>Pavlovophyceae</taxon>
        <taxon>Pavlovales</taxon>
        <taxon>Pavlovaceae</taxon>
        <taxon>Diacronema</taxon>
    </lineage>
</organism>
<dbReference type="InterPro" id="IPR023434">
    <property type="entry name" value="Arginosuc_synth_type_1_subfam"/>
</dbReference>
<dbReference type="Pfam" id="PF20979">
    <property type="entry name" value="Arginosuc_syn_C"/>
    <property type="match status" value="1"/>
</dbReference>
<dbReference type="InterPro" id="IPR014729">
    <property type="entry name" value="Rossmann-like_a/b/a_fold"/>
</dbReference>
<dbReference type="Proteomes" id="UP000751190">
    <property type="component" value="Unassembled WGS sequence"/>
</dbReference>
<feature type="domain" description="Arginosuccinate synthase-like N-terminal" evidence="8">
    <location>
        <begin position="14"/>
        <end position="157"/>
    </location>
</feature>
<evidence type="ECO:0000256" key="2">
    <source>
        <dbReference type="ARBA" id="ARBA00012286"/>
    </source>
</evidence>
<comment type="pathway">
    <text evidence="1">Amino-acid biosynthesis; L-arginine biosynthesis; L-arginine from L-ornithine and carbamoyl phosphate: step 2/3.</text>
</comment>
<dbReference type="Gene3D" id="3.90.1260.10">
    <property type="entry name" value="Argininosuccinate synthetase, chain A, domain 2"/>
    <property type="match status" value="1"/>
</dbReference>
<keyword evidence="7" id="KW-0067">ATP-binding</keyword>
<keyword evidence="6" id="KW-0547">Nucleotide-binding</keyword>
<evidence type="ECO:0000256" key="1">
    <source>
        <dbReference type="ARBA" id="ARBA00004967"/>
    </source>
</evidence>
<protein>
    <recommendedName>
        <fullName evidence="2">argininosuccinate synthase</fullName>
        <ecNumber evidence="2">6.3.4.5</ecNumber>
    </recommendedName>
</protein>
<dbReference type="CDD" id="cd01999">
    <property type="entry name" value="ASS"/>
    <property type="match status" value="1"/>
</dbReference>
<dbReference type="GO" id="GO:0006526">
    <property type="term" value="P:L-arginine biosynthetic process"/>
    <property type="evidence" value="ECO:0007669"/>
    <property type="project" value="UniProtKB-UniPathway"/>
</dbReference>
<evidence type="ECO:0000256" key="3">
    <source>
        <dbReference type="ARBA" id="ARBA00022571"/>
    </source>
</evidence>
<dbReference type="SUPFAM" id="SSF69864">
    <property type="entry name" value="Argininosuccinate synthetase, C-terminal domain"/>
    <property type="match status" value="1"/>
</dbReference>
<sequence length="422" mass="45973">MSAVSYKDLKGQKVGVCVSGGLDSKTVSKRLIEAGIDVLAFSADLGQPDETDINNVKKRMATCGVDTVIVDLKDDMAAGCFDVIQAQAKYDGGYWNTTGIGRYVTCRGLIRAMQQKEVTVLSHGATGRGNDQMRFERYTNVLAPKMRVYAPWRDALLLEEFPGRSEMAAYLGKFNIEAFVGPKKKYSTDANLAGLSHEAEDLESVETPMTIVDPEMGVWPMAAPDKVEEVTIKYAEGRATHINGKALTPVQAIKLANEIGGRNGVGIKHALENRIIGTKSRGVYEAPGMELLGSALVFLYQAVLDRRAQELFEHLSKHIGSQIYDGRWFDPSTRASLIAIQELTRPATGTVKVGCYKGNVFFMGLSDVAASLYNEADSSMEKSDGLNPVSSQGYAEIQSVEARSLARAGLIDDEPTKKRRLA</sequence>
<evidence type="ECO:0000259" key="9">
    <source>
        <dbReference type="Pfam" id="PF20979"/>
    </source>
</evidence>
<dbReference type="GO" id="GO:0005737">
    <property type="term" value="C:cytoplasm"/>
    <property type="evidence" value="ECO:0007669"/>
    <property type="project" value="TreeGrafter"/>
</dbReference>
<dbReference type="GO" id="GO:0000053">
    <property type="term" value="P:argininosuccinate metabolic process"/>
    <property type="evidence" value="ECO:0007669"/>
    <property type="project" value="TreeGrafter"/>
</dbReference>
<evidence type="ECO:0000256" key="4">
    <source>
        <dbReference type="ARBA" id="ARBA00022598"/>
    </source>
</evidence>
<dbReference type="OMA" id="WRWTVSP"/>
<dbReference type="EMBL" id="JAGTXO010000015">
    <property type="protein sequence ID" value="KAG8463753.1"/>
    <property type="molecule type" value="Genomic_DNA"/>
</dbReference>
<reference evidence="10" key="1">
    <citation type="submission" date="2021-05" db="EMBL/GenBank/DDBJ databases">
        <title>The genome of the haptophyte Pavlova lutheri (Diacronema luteri, Pavlovales) - a model for lipid biosynthesis in eukaryotic algae.</title>
        <authorList>
            <person name="Hulatt C.J."/>
            <person name="Posewitz M.C."/>
        </authorList>
    </citation>
    <scope>NUCLEOTIDE SEQUENCE</scope>
    <source>
        <strain evidence="10">NIVA-4/92</strain>
    </source>
</reference>
<evidence type="ECO:0000313" key="11">
    <source>
        <dbReference type="Proteomes" id="UP000751190"/>
    </source>
</evidence>
<dbReference type="PANTHER" id="PTHR11587:SF2">
    <property type="entry name" value="ARGININOSUCCINATE SYNTHASE"/>
    <property type="match status" value="1"/>
</dbReference>
<dbReference type="InterPro" id="IPR048268">
    <property type="entry name" value="Arginosuc_syn_C"/>
</dbReference>
<evidence type="ECO:0000256" key="7">
    <source>
        <dbReference type="ARBA" id="ARBA00022840"/>
    </source>
</evidence>
<evidence type="ECO:0000256" key="5">
    <source>
        <dbReference type="ARBA" id="ARBA00022605"/>
    </source>
</evidence>
<dbReference type="NCBIfam" id="TIGR00032">
    <property type="entry name" value="argG"/>
    <property type="match status" value="1"/>
</dbReference>
<keyword evidence="4" id="KW-0436">Ligase</keyword>
<gene>
    <name evidence="10" type="ORF">KFE25_004026</name>
</gene>